<dbReference type="EMBL" id="CP034170">
    <property type="protein sequence ID" value="AZI58998.1"/>
    <property type="molecule type" value="Genomic_DNA"/>
</dbReference>
<evidence type="ECO:0000313" key="2">
    <source>
        <dbReference type="Proteomes" id="UP000268084"/>
    </source>
</evidence>
<evidence type="ECO:0000313" key="1">
    <source>
        <dbReference type="EMBL" id="AZI58998.1"/>
    </source>
</evidence>
<dbReference type="OrthoDB" id="2528227at2"/>
<name>A0A3G8ZPD1_9ACTN</name>
<dbReference type="InterPro" id="IPR011013">
    <property type="entry name" value="Gal_mutarotase_sf_dom"/>
</dbReference>
<dbReference type="InterPro" id="IPR027839">
    <property type="entry name" value="DUF4432"/>
</dbReference>
<dbReference type="Gene3D" id="2.70.98.10">
    <property type="match status" value="1"/>
</dbReference>
<proteinExistence type="predicted"/>
<organism evidence="1 2">
    <name type="scientific">Nakamurella antarctica</name>
    <dbReference type="NCBI Taxonomy" id="1902245"/>
    <lineage>
        <taxon>Bacteria</taxon>
        <taxon>Bacillati</taxon>
        <taxon>Actinomycetota</taxon>
        <taxon>Actinomycetes</taxon>
        <taxon>Nakamurellales</taxon>
        <taxon>Nakamurellaceae</taxon>
        <taxon>Nakamurella</taxon>
    </lineage>
</organism>
<dbReference type="GO" id="GO:0030246">
    <property type="term" value="F:carbohydrate binding"/>
    <property type="evidence" value="ECO:0007669"/>
    <property type="project" value="InterPro"/>
</dbReference>
<sequence>MIVQTLDLSTADLFVAIDPQRGADILSLTDRRTGVDVLFRTPWRERADAIRDGQQPSTFDTKAGWLEQYRGGWQTLAPNAGDPRQVHGAPLAFHGEASVAAWSVDDKTEHTARLHVELFSVPVRIDRTIRLTGPTISIIDTLTNLSTTALEFDYSHHPAFGGAFLDGTCRIETGARRFTSDEQTTSIRNPGSEHQWPYAVATSGDRLDLREIPAPGSPRELFGWLHDFQAHWASITNLDLDLTARIEWDGELLPYAWLWQELNASDEFPWYKRARAVAIEPASMQTSGPGRRSVLRLGANVRVEIPISVTLESATRHSLKPHDRSE</sequence>
<reference evidence="1 2" key="2">
    <citation type="submission" date="2018-12" db="EMBL/GenBank/DDBJ databases">
        <title>Nakamurella antarcticus sp. nov., isolated from Antarctica South Shetland Islands soil.</title>
        <authorList>
            <person name="Peng F."/>
        </authorList>
    </citation>
    <scope>NUCLEOTIDE SEQUENCE [LARGE SCALE GENOMIC DNA]</scope>
    <source>
        <strain evidence="1 2">S14-144</strain>
    </source>
</reference>
<dbReference type="KEGG" id="nak:EH165_13420"/>
<accession>A0A3G8ZPD1</accession>
<protein>
    <submittedName>
        <fullName evidence="1">DUF4432 family protein</fullName>
    </submittedName>
</protein>
<dbReference type="Pfam" id="PF14486">
    <property type="entry name" value="DUF4432"/>
    <property type="match status" value="1"/>
</dbReference>
<keyword evidence="2" id="KW-1185">Reference proteome</keyword>
<gene>
    <name evidence="1" type="ORF">EH165_13420</name>
</gene>
<dbReference type="Proteomes" id="UP000268084">
    <property type="component" value="Chromosome"/>
</dbReference>
<dbReference type="GO" id="GO:0003824">
    <property type="term" value="F:catalytic activity"/>
    <property type="evidence" value="ECO:0007669"/>
    <property type="project" value="InterPro"/>
</dbReference>
<dbReference type="SUPFAM" id="SSF74650">
    <property type="entry name" value="Galactose mutarotase-like"/>
    <property type="match status" value="1"/>
</dbReference>
<reference evidence="1 2" key="1">
    <citation type="submission" date="2018-11" db="EMBL/GenBank/DDBJ databases">
        <authorList>
            <person name="Da X."/>
        </authorList>
    </citation>
    <scope>NUCLEOTIDE SEQUENCE [LARGE SCALE GENOMIC DNA]</scope>
    <source>
        <strain evidence="1 2">S14-144</strain>
    </source>
</reference>
<dbReference type="InterPro" id="IPR014718">
    <property type="entry name" value="GH-type_carb-bd"/>
</dbReference>
<dbReference type="GO" id="GO:0005975">
    <property type="term" value="P:carbohydrate metabolic process"/>
    <property type="evidence" value="ECO:0007669"/>
    <property type="project" value="InterPro"/>
</dbReference>
<dbReference type="AlphaFoldDB" id="A0A3G8ZPD1"/>